<evidence type="ECO:0000313" key="2">
    <source>
        <dbReference type="EMBL" id="TRW27735.1"/>
    </source>
</evidence>
<evidence type="ECO:0000256" key="1">
    <source>
        <dbReference type="ARBA" id="ARBA00007068"/>
    </source>
</evidence>
<protein>
    <submittedName>
        <fullName evidence="2">P1 family peptidase</fullName>
    </submittedName>
</protein>
<name>A0A552VB77_9FIRM</name>
<dbReference type="EMBL" id="VJXW01000004">
    <property type="protein sequence ID" value="TRW27735.1"/>
    <property type="molecule type" value="Genomic_DNA"/>
</dbReference>
<dbReference type="PANTHER" id="PTHR36512:SF3">
    <property type="entry name" value="BLR5678 PROTEIN"/>
    <property type="match status" value="1"/>
</dbReference>
<accession>A0A552VB77</accession>
<comment type="similarity">
    <text evidence="1">Belongs to the peptidase S58 family.</text>
</comment>
<dbReference type="InterPro" id="IPR016117">
    <property type="entry name" value="ArgJ-like_dom_sf"/>
</dbReference>
<dbReference type="Proteomes" id="UP000319424">
    <property type="component" value="Unassembled WGS sequence"/>
</dbReference>
<organism evidence="2 3">
    <name type="scientific">Criibacterium bergeronii</name>
    <dbReference type="NCBI Taxonomy" id="1871336"/>
    <lineage>
        <taxon>Bacteria</taxon>
        <taxon>Bacillati</taxon>
        <taxon>Bacillota</taxon>
        <taxon>Clostridia</taxon>
        <taxon>Peptostreptococcales</taxon>
        <taxon>Filifactoraceae</taxon>
        <taxon>Criibacterium</taxon>
    </lineage>
</organism>
<dbReference type="Pfam" id="PF03576">
    <property type="entry name" value="Peptidase_S58"/>
    <property type="match status" value="1"/>
</dbReference>
<dbReference type="RefSeq" id="WP_144015801.1">
    <property type="nucleotide sequence ID" value="NZ_VJXW01000004.1"/>
</dbReference>
<evidence type="ECO:0000313" key="3">
    <source>
        <dbReference type="Proteomes" id="UP000319424"/>
    </source>
</evidence>
<dbReference type="OrthoDB" id="9808347at2"/>
<dbReference type="AlphaFoldDB" id="A0A552VB77"/>
<gene>
    <name evidence="2" type="ORF">FL857_03975</name>
</gene>
<dbReference type="CDD" id="cd02252">
    <property type="entry name" value="nylC_like"/>
    <property type="match status" value="1"/>
</dbReference>
<dbReference type="PANTHER" id="PTHR36512">
    <property type="entry name" value="D-AMINOPEPTIDASE"/>
    <property type="match status" value="1"/>
</dbReference>
<dbReference type="InterPro" id="IPR005321">
    <property type="entry name" value="Peptidase_S58_DmpA"/>
</dbReference>
<reference evidence="2 3" key="1">
    <citation type="submission" date="2019-07" db="EMBL/GenBank/DDBJ databases">
        <title>Criibacterium bergeronii gen. nov., sp. nov. isolated from human clinical samples.</title>
        <authorList>
            <person name="Maheux A.F."/>
            <person name="Boudreau D.K."/>
            <person name="Berube E."/>
            <person name="Brodeur S."/>
            <person name="Bernard K.A."/>
            <person name="Abed J.Y."/>
            <person name="Ducrey E."/>
            <person name="Guay E.F."/>
            <person name="Raymond F."/>
            <person name="Corbeil J."/>
            <person name="Domingo M.-C."/>
            <person name="Roy P.H."/>
            <person name="Boissinot M."/>
            <person name="Tocheva E.I."/>
            <person name="Omar R.F."/>
        </authorList>
    </citation>
    <scope>NUCLEOTIDE SEQUENCE [LARGE SCALE GENOMIC DNA]</scope>
    <source>
        <strain evidence="2 3">CCRI-24246</strain>
    </source>
</reference>
<proteinExistence type="inferred from homology"/>
<dbReference type="Gene3D" id="3.60.70.12">
    <property type="entry name" value="L-amino peptidase D-ALA esterase/amidase"/>
    <property type="match status" value="1"/>
</dbReference>
<dbReference type="GO" id="GO:0004177">
    <property type="term" value="F:aminopeptidase activity"/>
    <property type="evidence" value="ECO:0007669"/>
    <property type="project" value="TreeGrafter"/>
</dbReference>
<sequence>MPNTIDGFLIGNAQDEKNLTGATVIICKDGMVAGVDVRGGSPGTRETDLLNPVNTVDKVHAVVLSGGSAFGLAASSGVMKYLYENGVGFDTGFVKVPIVCQCVLYDLPVGEKFAFPDEKMGFIACENAGNSFEVGNFGAGTGATIGKIKGNPYTMKSGLGYAKLFTQNGIEVAAIVAVNALGDVYENSKIIAGCLGEDKRTFADTNKILINLKQEKKWSGENTTIGAIMTNANLTKPQMKKVAQMAHDGYARAISPVHTTLDGDTIFALSTAKVEGSVDIVGQLGALAMQQAIVNAVKSAKSVENFISYSDLISKQ</sequence>
<dbReference type="SUPFAM" id="SSF56266">
    <property type="entry name" value="DmpA/ArgJ-like"/>
    <property type="match status" value="1"/>
</dbReference>
<comment type="caution">
    <text evidence="2">The sequence shown here is derived from an EMBL/GenBank/DDBJ whole genome shotgun (WGS) entry which is preliminary data.</text>
</comment>